<accession>A0A6H1Z5P7</accession>
<dbReference type="AlphaFoldDB" id="A0A6H1Z5P7"/>
<dbReference type="EMBL" id="MT142512">
    <property type="protein sequence ID" value="QJA83519.1"/>
    <property type="molecule type" value="Genomic_DNA"/>
</dbReference>
<sequence length="178" mass="18584">MRNIIVEQLDKSTELLGYFAGTVAIDQSDRSYTAATIGDTFAVGDTAVITDAVQTLSNGTFILSSVATGAIIVAGPAIGADDASDAIVINQQVPGVYKEVGGFAKLTGTINCSGNAIIYIDQSGDAVYTDYTSSWAVTGGTALAYEVDVLHPFAKMRIQNNGAVQTTMRAYLNGRKVS</sequence>
<organism evidence="1">
    <name type="scientific">viral metagenome</name>
    <dbReference type="NCBI Taxonomy" id="1070528"/>
    <lineage>
        <taxon>unclassified sequences</taxon>
        <taxon>metagenomes</taxon>
        <taxon>organismal metagenomes</taxon>
    </lineage>
</organism>
<protein>
    <submittedName>
        <fullName evidence="1">Uncharacterized protein</fullName>
    </submittedName>
</protein>
<proteinExistence type="predicted"/>
<reference evidence="1" key="1">
    <citation type="submission" date="2020-03" db="EMBL/GenBank/DDBJ databases">
        <title>The deep terrestrial virosphere.</title>
        <authorList>
            <person name="Holmfeldt K."/>
            <person name="Nilsson E."/>
            <person name="Simone D."/>
            <person name="Lopez-Fernandez M."/>
            <person name="Wu X."/>
            <person name="de Brujin I."/>
            <person name="Lundin D."/>
            <person name="Andersson A."/>
            <person name="Bertilsson S."/>
            <person name="Dopson M."/>
        </authorList>
    </citation>
    <scope>NUCLEOTIDE SEQUENCE</scope>
    <source>
        <strain evidence="2">MM415A00275</strain>
        <strain evidence="1">MM415B00324</strain>
    </source>
</reference>
<dbReference type="EMBL" id="MT141562">
    <property type="protein sequence ID" value="QJA43196.1"/>
    <property type="molecule type" value="Genomic_DNA"/>
</dbReference>
<evidence type="ECO:0000313" key="1">
    <source>
        <dbReference type="EMBL" id="QJA43196.1"/>
    </source>
</evidence>
<gene>
    <name evidence="2" type="ORF">MM415A00275_0024</name>
    <name evidence="1" type="ORF">MM415B00324_0026</name>
</gene>
<name>A0A6H1Z5P7_9ZZZZ</name>
<evidence type="ECO:0000313" key="2">
    <source>
        <dbReference type="EMBL" id="QJA83519.1"/>
    </source>
</evidence>